<dbReference type="Pfam" id="PF14223">
    <property type="entry name" value="Retrotran_gag_2"/>
    <property type="match status" value="1"/>
</dbReference>
<name>A0ABR0WAR7_REHGL</name>
<reference evidence="2 3" key="1">
    <citation type="journal article" date="2021" name="Comput. Struct. Biotechnol. J.">
        <title>De novo genome assembly of the potent medicinal plant Rehmannia glutinosa using nanopore technology.</title>
        <authorList>
            <person name="Ma L."/>
            <person name="Dong C."/>
            <person name="Song C."/>
            <person name="Wang X."/>
            <person name="Zheng X."/>
            <person name="Niu Y."/>
            <person name="Chen S."/>
            <person name="Feng W."/>
        </authorList>
    </citation>
    <scope>NUCLEOTIDE SEQUENCE [LARGE SCALE GENOMIC DNA]</scope>
    <source>
        <strain evidence="2">DH-2019</strain>
    </source>
</reference>
<evidence type="ECO:0000313" key="2">
    <source>
        <dbReference type="EMBL" id="KAK6143275.1"/>
    </source>
</evidence>
<evidence type="ECO:0000256" key="1">
    <source>
        <dbReference type="SAM" id="MobiDB-lite"/>
    </source>
</evidence>
<organism evidence="2 3">
    <name type="scientific">Rehmannia glutinosa</name>
    <name type="common">Chinese foxglove</name>
    <dbReference type="NCBI Taxonomy" id="99300"/>
    <lineage>
        <taxon>Eukaryota</taxon>
        <taxon>Viridiplantae</taxon>
        <taxon>Streptophyta</taxon>
        <taxon>Embryophyta</taxon>
        <taxon>Tracheophyta</taxon>
        <taxon>Spermatophyta</taxon>
        <taxon>Magnoliopsida</taxon>
        <taxon>eudicotyledons</taxon>
        <taxon>Gunneridae</taxon>
        <taxon>Pentapetalae</taxon>
        <taxon>asterids</taxon>
        <taxon>lamiids</taxon>
        <taxon>Lamiales</taxon>
        <taxon>Orobanchaceae</taxon>
        <taxon>Rehmannieae</taxon>
        <taxon>Rehmannia</taxon>
    </lineage>
</organism>
<feature type="region of interest" description="Disordered" evidence="1">
    <location>
        <begin position="1"/>
        <end position="20"/>
    </location>
</feature>
<gene>
    <name evidence="2" type="ORF">DH2020_023623</name>
</gene>
<proteinExistence type="predicted"/>
<dbReference type="PANTHER" id="PTHR47481:SF30">
    <property type="entry name" value="CCHC-TYPE DOMAIN-CONTAINING PROTEIN"/>
    <property type="match status" value="1"/>
</dbReference>
<comment type="caution">
    <text evidence="2">The sequence shown here is derived from an EMBL/GenBank/DDBJ whole genome shotgun (WGS) entry which is preliminary data.</text>
</comment>
<protein>
    <recommendedName>
        <fullName evidence="4">Retrotransposon Copia-like N-terminal domain-containing protein</fullName>
    </recommendedName>
</protein>
<keyword evidence="3" id="KW-1185">Reference proteome</keyword>
<dbReference type="Proteomes" id="UP001318860">
    <property type="component" value="Unassembled WGS sequence"/>
</dbReference>
<accession>A0ABR0WAR7</accession>
<dbReference type="EMBL" id="JABTTQ020000013">
    <property type="protein sequence ID" value="KAK6143275.1"/>
    <property type="molecule type" value="Genomic_DNA"/>
</dbReference>
<evidence type="ECO:0008006" key="4">
    <source>
        <dbReference type="Google" id="ProtNLM"/>
    </source>
</evidence>
<dbReference type="PANTHER" id="PTHR47481">
    <property type="match status" value="1"/>
</dbReference>
<evidence type="ECO:0000313" key="3">
    <source>
        <dbReference type="Proteomes" id="UP001318860"/>
    </source>
</evidence>
<sequence length="213" mass="23582">MTQSSSLASSTMSTSSTTSSSSIIFPQNQLVSVKLDETNFLIWKQQISTTIKWYGLEDFISGTTPAPAKFITPEGSQKKVLNPDFLSWQRQDQILALWILSSLSESILVTMVGLSSSVEIWSALETNFASQSQAKLMQYKLKLQTLKKGDLSMREYLNKVKNCCDVLASTGHKVSETEYILHILSGLGAEYNPVMVSVTSRFEPGSLLDSLFC</sequence>